<dbReference type="Proteomes" id="UP001214250">
    <property type="component" value="Chromosome 2"/>
</dbReference>
<evidence type="ECO:0000313" key="4">
    <source>
        <dbReference type="EMBL" id="WDE97996.1"/>
    </source>
</evidence>
<organism evidence="4 5">
    <name type="scientific">Lentisphaera profundi</name>
    <dbReference type="NCBI Taxonomy" id="1658616"/>
    <lineage>
        <taxon>Bacteria</taxon>
        <taxon>Pseudomonadati</taxon>
        <taxon>Lentisphaerota</taxon>
        <taxon>Lentisphaeria</taxon>
        <taxon>Lentisphaerales</taxon>
        <taxon>Lentisphaeraceae</taxon>
        <taxon>Lentisphaera</taxon>
    </lineage>
</organism>
<proteinExistence type="inferred from homology"/>
<dbReference type="Pfam" id="PF00156">
    <property type="entry name" value="Pribosyltran"/>
    <property type="match status" value="1"/>
</dbReference>
<dbReference type="InterPro" id="IPR051910">
    <property type="entry name" value="ComF/GntX_DNA_util-trans"/>
</dbReference>
<dbReference type="EMBL" id="CP117812">
    <property type="protein sequence ID" value="WDE97996.1"/>
    <property type="molecule type" value="Genomic_DNA"/>
</dbReference>
<sequence length="227" mass="26163">MLKYIYPDICFACKKQYSKDKPLCSACTQRITPIELKHTCTLCHAQLDTATQLCSSCLQHPPAWQQSSSAFEFQGLGRELLLRFKYSRHLYLLPFLSQQIEISFQEAQLPEPDIITYVPMHPFKKLYRGWNQSELIAREFAKYHPQAECLSLLKRNHLGKAQASKARRERLKSVKDLFSIKKRDKIKDRSILLIDDILTTGATLDACCKALQKEMPKEISILTIARG</sequence>
<name>A0ABY7VVR9_9BACT</name>
<reference evidence="4 5" key="1">
    <citation type="submission" date="2023-02" db="EMBL/GenBank/DDBJ databases">
        <title>Genome sequence of Lentisphaera profundi SAORIC-696.</title>
        <authorList>
            <person name="Kim e."/>
            <person name="Cho J.-C."/>
            <person name="Choi A."/>
            <person name="Kang I."/>
        </authorList>
    </citation>
    <scope>NUCLEOTIDE SEQUENCE [LARGE SCALE GENOMIC DNA]</scope>
    <source>
        <strain evidence="4 5">SAORIC-696</strain>
    </source>
</reference>
<evidence type="ECO:0000313" key="5">
    <source>
        <dbReference type="Proteomes" id="UP001214250"/>
    </source>
</evidence>
<keyword evidence="5" id="KW-1185">Reference proteome</keyword>
<dbReference type="InterPro" id="IPR029057">
    <property type="entry name" value="PRTase-like"/>
</dbReference>
<protein>
    <submittedName>
        <fullName evidence="4">ComF family protein</fullName>
    </submittedName>
</protein>
<dbReference type="CDD" id="cd06223">
    <property type="entry name" value="PRTases_typeI"/>
    <property type="match status" value="1"/>
</dbReference>
<dbReference type="PANTHER" id="PTHR47505">
    <property type="entry name" value="DNA UTILIZATION PROTEIN YHGH"/>
    <property type="match status" value="1"/>
</dbReference>
<dbReference type="Gene3D" id="3.40.50.2020">
    <property type="match status" value="1"/>
</dbReference>
<gene>
    <name evidence="4" type="ORF">PQO03_19395</name>
</gene>
<dbReference type="SUPFAM" id="SSF53271">
    <property type="entry name" value="PRTase-like"/>
    <property type="match status" value="1"/>
</dbReference>
<feature type="domain" description="Phosphoribosyltransferase" evidence="2">
    <location>
        <begin position="180"/>
        <end position="225"/>
    </location>
</feature>
<feature type="domain" description="Double zinc ribbon" evidence="3">
    <location>
        <begin position="2"/>
        <end position="58"/>
    </location>
</feature>
<accession>A0ABY7VVR9</accession>
<evidence type="ECO:0000259" key="2">
    <source>
        <dbReference type="Pfam" id="PF00156"/>
    </source>
</evidence>
<dbReference type="RefSeq" id="WP_274152718.1">
    <property type="nucleotide sequence ID" value="NZ_CP117812.1"/>
</dbReference>
<dbReference type="InterPro" id="IPR000836">
    <property type="entry name" value="PRTase_dom"/>
</dbReference>
<dbReference type="PANTHER" id="PTHR47505:SF1">
    <property type="entry name" value="DNA UTILIZATION PROTEIN YHGH"/>
    <property type="match status" value="1"/>
</dbReference>
<comment type="similarity">
    <text evidence="1">Belongs to the ComF/GntX family.</text>
</comment>
<dbReference type="InterPro" id="IPR044005">
    <property type="entry name" value="DZR_2"/>
</dbReference>
<dbReference type="Pfam" id="PF18912">
    <property type="entry name" value="DZR_2"/>
    <property type="match status" value="1"/>
</dbReference>
<evidence type="ECO:0000256" key="1">
    <source>
        <dbReference type="ARBA" id="ARBA00008007"/>
    </source>
</evidence>
<evidence type="ECO:0000259" key="3">
    <source>
        <dbReference type="Pfam" id="PF18912"/>
    </source>
</evidence>